<accession>A0ABZ2SGW8</accession>
<dbReference type="RefSeq" id="WP_019293170.1">
    <property type="nucleotide sequence ID" value="NZ_CP141697.1"/>
</dbReference>
<feature type="domain" description="DUF1828" evidence="1">
    <location>
        <begin position="33"/>
        <end position="124"/>
    </location>
</feature>
<dbReference type="Proteomes" id="UP001456368">
    <property type="component" value="Chromosome"/>
</dbReference>
<proteinExistence type="predicted"/>
<evidence type="ECO:0000313" key="3">
    <source>
        <dbReference type="Proteomes" id="UP001456368"/>
    </source>
</evidence>
<keyword evidence="3" id="KW-1185">Reference proteome</keyword>
<sequence>MSNANLLERSYFDWLMKEYTFEDIEKNIVRIDSPFYDTNFDYIVMYAEFHNNGSITVTDDGWTIDALESQGLSLSGNAKTRKKILHDIVDSLGVECKDGELCITTDIENFPIVKQRLLQAIMKINDMIVLKDDKVKNMFFEDVEEFLKQNNILFEKNPSFAGKGGITVQFDFSVPTNDRGKLMRVIGNGNDLNKAKLLTMDTRILQSTRPNTDYIAIIDNVNNKFTEEKKVEAIFKENTDSKIITLPAQSMKDNIKLLSNQSIRQISM</sequence>
<organism evidence="2 3">
    <name type="scientific">Lactococcus petauri</name>
    <dbReference type="NCBI Taxonomy" id="1940789"/>
    <lineage>
        <taxon>Bacteria</taxon>
        <taxon>Bacillati</taxon>
        <taxon>Bacillota</taxon>
        <taxon>Bacilli</taxon>
        <taxon>Lactobacillales</taxon>
        <taxon>Streptococcaceae</taxon>
        <taxon>Lactococcus</taxon>
    </lineage>
</organism>
<dbReference type="Pfam" id="PF08861">
    <property type="entry name" value="DUF1828"/>
    <property type="match status" value="1"/>
</dbReference>
<gene>
    <name evidence="2" type="ORF">VNN45_10195</name>
</gene>
<evidence type="ECO:0000259" key="1">
    <source>
        <dbReference type="Pfam" id="PF08861"/>
    </source>
</evidence>
<reference evidence="2 3" key="1">
    <citation type="submission" date="2023-12" db="EMBL/GenBank/DDBJ databases">
        <title>Redefining Piscine Lactococcosis.</title>
        <authorList>
            <person name="Heckman T.I."/>
            <person name="Yazdi Z."/>
            <person name="Older C.E."/>
            <person name="Griffin M.J."/>
            <person name="Waldbieser G.C."/>
            <person name="Chow A.M."/>
            <person name="Medina Silva I."/>
            <person name="Anenson K.M."/>
            <person name="Garcia J.C."/>
            <person name="LaFrentz B.R."/>
            <person name="Slavic D."/>
            <person name="Toohey-Kurth K.L."/>
            <person name="Yant P."/>
            <person name="Fritz H.M."/>
            <person name="Henderson E."/>
            <person name="McDowall R."/>
            <person name="Cai H."/>
            <person name="Adikson M."/>
            <person name="Soto E."/>
        </authorList>
    </citation>
    <scope>NUCLEOTIDE SEQUENCE [LARGE SCALE GENOMIC DNA]</scope>
    <source>
        <strain evidence="2 3">R21-91A</strain>
    </source>
</reference>
<dbReference type="InterPro" id="IPR014960">
    <property type="entry name" value="DUF1828"/>
</dbReference>
<protein>
    <submittedName>
        <fullName evidence="2">DUF1828 domain-containing protein</fullName>
    </submittedName>
</protein>
<dbReference type="EMBL" id="CP141698">
    <property type="protein sequence ID" value="WYC67249.1"/>
    <property type="molecule type" value="Genomic_DNA"/>
</dbReference>
<name>A0ABZ2SGW8_9LACT</name>
<evidence type="ECO:0000313" key="2">
    <source>
        <dbReference type="EMBL" id="WYC67249.1"/>
    </source>
</evidence>